<organism evidence="3">
    <name type="scientific">marine sediment metagenome</name>
    <dbReference type="NCBI Taxonomy" id="412755"/>
    <lineage>
        <taxon>unclassified sequences</taxon>
        <taxon>metagenomes</taxon>
        <taxon>ecological metagenomes</taxon>
    </lineage>
</organism>
<dbReference type="Gene3D" id="3.20.20.70">
    <property type="entry name" value="Aldolase class I"/>
    <property type="match status" value="1"/>
</dbReference>
<keyword evidence="1" id="KW-0479">Metal-binding</keyword>
<comment type="caution">
    <text evidence="3">The sequence shown here is derived from an EMBL/GenBank/DDBJ whole genome shotgun (WGS) entry which is preliminary data.</text>
</comment>
<dbReference type="GO" id="GO:0016857">
    <property type="term" value="F:racemase and epimerase activity, acting on carbohydrates and derivatives"/>
    <property type="evidence" value="ECO:0007669"/>
    <property type="project" value="InterPro"/>
</dbReference>
<dbReference type="PANTHER" id="PTHR11749">
    <property type="entry name" value="RIBULOSE-5-PHOSPHATE-3-EPIMERASE"/>
    <property type="match status" value="1"/>
</dbReference>
<accession>X0ZWJ6</accession>
<reference evidence="3" key="1">
    <citation type="journal article" date="2014" name="Front. Microbiol.">
        <title>High frequency of phylogenetically diverse reductive dehalogenase-homologous genes in deep subseafloor sedimentary metagenomes.</title>
        <authorList>
            <person name="Kawai M."/>
            <person name="Futagami T."/>
            <person name="Toyoda A."/>
            <person name="Takaki Y."/>
            <person name="Nishi S."/>
            <person name="Hori S."/>
            <person name="Arai W."/>
            <person name="Tsubouchi T."/>
            <person name="Morono Y."/>
            <person name="Uchiyama I."/>
            <person name="Ito T."/>
            <person name="Fujiyama A."/>
            <person name="Inagaki F."/>
            <person name="Takami H."/>
        </authorList>
    </citation>
    <scope>NUCLEOTIDE SEQUENCE</scope>
    <source>
        <strain evidence="3">Expedition CK06-06</strain>
    </source>
</reference>
<dbReference type="InterPro" id="IPR000056">
    <property type="entry name" value="Ribul_P_3_epim-like"/>
</dbReference>
<dbReference type="SUPFAM" id="SSF51366">
    <property type="entry name" value="Ribulose-phoshate binding barrel"/>
    <property type="match status" value="1"/>
</dbReference>
<protein>
    <recommendedName>
        <fullName evidence="4">Ribulose-phosphate 3-epimerase</fullName>
    </recommendedName>
</protein>
<evidence type="ECO:0000256" key="2">
    <source>
        <dbReference type="ARBA" id="ARBA00023235"/>
    </source>
</evidence>
<evidence type="ECO:0008006" key="4">
    <source>
        <dbReference type="Google" id="ProtNLM"/>
    </source>
</evidence>
<dbReference type="NCBIfam" id="NF004076">
    <property type="entry name" value="PRK05581.1-4"/>
    <property type="match status" value="1"/>
</dbReference>
<keyword evidence="2" id="KW-0413">Isomerase</keyword>
<evidence type="ECO:0000256" key="1">
    <source>
        <dbReference type="ARBA" id="ARBA00022723"/>
    </source>
</evidence>
<gene>
    <name evidence="3" type="ORF">S01H4_06403</name>
</gene>
<dbReference type="InterPro" id="IPR013785">
    <property type="entry name" value="Aldolase_TIM"/>
</dbReference>
<proteinExistence type="predicted"/>
<dbReference type="InterPro" id="IPR011060">
    <property type="entry name" value="RibuloseP-bd_barrel"/>
</dbReference>
<sequence>MVKKFASLLSADASNYEKVIRKLEREKFNGFHFDILDGHFVRNFAFNAEIIKFLRKLTALPFNAHLEIENPEIYLDMFIEAGCNIITIHPQTCKKVERELRYIKAKNTLSSVAIDPDIKIDYIKNYLPLIDNILIMSVYPGFGKQKFIGASLQKIKRAKKMITSNNLNISISVDGAIDENTSKKVIECGADILIYGSSIFESEKI</sequence>
<dbReference type="Pfam" id="PF00834">
    <property type="entry name" value="Ribul_P_3_epim"/>
    <property type="match status" value="1"/>
</dbReference>
<dbReference type="EMBL" id="BART01001969">
    <property type="protein sequence ID" value="GAG74200.1"/>
    <property type="molecule type" value="Genomic_DNA"/>
</dbReference>
<dbReference type="AlphaFoldDB" id="X0ZWJ6"/>
<evidence type="ECO:0000313" key="3">
    <source>
        <dbReference type="EMBL" id="GAG74200.1"/>
    </source>
</evidence>
<dbReference type="PROSITE" id="PS01085">
    <property type="entry name" value="RIBUL_P_3_EPIMER_1"/>
    <property type="match status" value="1"/>
</dbReference>
<dbReference type="GO" id="GO:0005975">
    <property type="term" value="P:carbohydrate metabolic process"/>
    <property type="evidence" value="ECO:0007669"/>
    <property type="project" value="InterPro"/>
</dbReference>
<dbReference type="CDD" id="cd00429">
    <property type="entry name" value="RPE"/>
    <property type="match status" value="1"/>
</dbReference>
<name>X0ZWJ6_9ZZZZ</name>
<dbReference type="GO" id="GO:0046872">
    <property type="term" value="F:metal ion binding"/>
    <property type="evidence" value="ECO:0007669"/>
    <property type="project" value="UniProtKB-KW"/>
</dbReference>